<proteinExistence type="predicted"/>
<organism evidence="1 2">
    <name type="scientific">Pseudomonas abietaniphila</name>
    <dbReference type="NCBI Taxonomy" id="89065"/>
    <lineage>
        <taxon>Bacteria</taxon>
        <taxon>Pseudomonadati</taxon>
        <taxon>Pseudomonadota</taxon>
        <taxon>Gammaproteobacteria</taxon>
        <taxon>Pseudomonadales</taxon>
        <taxon>Pseudomonadaceae</taxon>
        <taxon>Pseudomonas</taxon>
    </lineage>
</organism>
<protein>
    <submittedName>
        <fullName evidence="1">Uncharacterized protein</fullName>
    </submittedName>
</protein>
<dbReference type="STRING" id="89065.SAMN05216605_12661"/>
<dbReference type="OrthoDB" id="7019655at2"/>
<evidence type="ECO:0000313" key="1">
    <source>
        <dbReference type="EMBL" id="SDJ33021.1"/>
    </source>
</evidence>
<dbReference type="Proteomes" id="UP000182894">
    <property type="component" value="Unassembled WGS sequence"/>
</dbReference>
<evidence type="ECO:0000313" key="2">
    <source>
        <dbReference type="Proteomes" id="UP000182894"/>
    </source>
</evidence>
<gene>
    <name evidence="1" type="ORF">SAMN05216605_12661</name>
</gene>
<dbReference type="AlphaFoldDB" id="A0A1G8SV14"/>
<reference evidence="2" key="1">
    <citation type="submission" date="2016-10" db="EMBL/GenBank/DDBJ databases">
        <authorList>
            <person name="Varghese N."/>
            <person name="Submissions S."/>
        </authorList>
    </citation>
    <scope>NUCLEOTIDE SEQUENCE [LARGE SCALE GENOMIC DNA]</scope>
    <source>
        <strain evidence="2">ATCC 700689</strain>
    </source>
</reference>
<keyword evidence="2" id="KW-1185">Reference proteome</keyword>
<accession>A0A1G8SV14</accession>
<sequence>MSVENELTAELHSRRFTDFDRRRIHRAQSQIYEHEITAYLVNSQIVGSSLVGVVFGHINKGPHGRYADGHFIRTSSLTELTKVGRFWVATTLNSRYVIASFRKENGRAVLLELLKNRKANAGFIH</sequence>
<dbReference type="EMBL" id="FNCO01000026">
    <property type="protein sequence ID" value="SDJ33021.1"/>
    <property type="molecule type" value="Genomic_DNA"/>
</dbReference>
<name>A0A1G8SV14_9PSED</name>
<dbReference type="RefSeq" id="WP_062384541.1">
    <property type="nucleotide sequence ID" value="NZ_BBQJ01000051.1"/>
</dbReference>